<dbReference type="GO" id="GO:0005886">
    <property type="term" value="C:plasma membrane"/>
    <property type="evidence" value="ECO:0007669"/>
    <property type="project" value="UniProtKB-SubCell"/>
</dbReference>
<dbReference type="PROSITE" id="PS50850">
    <property type="entry name" value="MFS"/>
    <property type="match status" value="1"/>
</dbReference>
<dbReference type="Gene3D" id="1.20.1250.20">
    <property type="entry name" value="MFS general substrate transporter like domains"/>
    <property type="match status" value="1"/>
</dbReference>
<evidence type="ECO:0000256" key="8">
    <source>
        <dbReference type="SAM" id="MobiDB-lite"/>
    </source>
</evidence>
<keyword evidence="5 9" id="KW-1133">Transmembrane helix</keyword>
<dbReference type="CDD" id="cd17321">
    <property type="entry name" value="MFS_MMR_MDR_like"/>
    <property type="match status" value="1"/>
</dbReference>
<evidence type="ECO:0000259" key="10">
    <source>
        <dbReference type="PROSITE" id="PS50850"/>
    </source>
</evidence>
<feature type="transmembrane region" description="Helical" evidence="9">
    <location>
        <begin position="502"/>
        <end position="522"/>
    </location>
</feature>
<dbReference type="InterPro" id="IPR011701">
    <property type="entry name" value="MFS"/>
</dbReference>
<keyword evidence="7" id="KW-0046">Antibiotic resistance</keyword>
<dbReference type="EMBL" id="CM001889">
    <property type="protein sequence ID" value="EOY45608.1"/>
    <property type="molecule type" value="Genomic_DNA"/>
</dbReference>
<accession>A0A7U9DRA3</accession>
<evidence type="ECO:0000256" key="3">
    <source>
        <dbReference type="ARBA" id="ARBA00022475"/>
    </source>
</evidence>
<dbReference type="SUPFAM" id="SSF103473">
    <property type="entry name" value="MFS general substrate transporter"/>
    <property type="match status" value="1"/>
</dbReference>
<evidence type="ECO:0000256" key="2">
    <source>
        <dbReference type="ARBA" id="ARBA00022448"/>
    </source>
</evidence>
<organism evidence="11 12">
    <name type="scientific">Streptomyces lividans 1326</name>
    <dbReference type="NCBI Taxonomy" id="1200984"/>
    <lineage>
        <taxon>Bacteria</taxon>
        <taxon>Bacillati</taxon>
        <taxon>Actinomycetota</taxon>
        <taxon>Actinomycetes</taxon>
        <taxon>Kitasatosporales</taxon>
        <taxon>Streptomycetaceae</taxon>
        <taxon>Streptomyces</taxon>
    </lineage>
</organism>
<feature type="transmembrane region" description="Helical" evidence="9">
    <location>
        <begin position="225"/>
        <end position="244"/>
    </location>
</feature>
<dbReference type="Gene3D" id="1.20.1720.10">
    <property type="entry name" value="Multidrug resistance protein D"/>
    <property type="match status" value="1"/>
</dbReference>
<evidence type="ECO:0000256" key="4">
    <source>
        <dbReference type="ARBA" id="ARBA00022692"/>
    </source>
</evidence>
<feature type="transmembrane region" description="Helical" evidence="9">
    <location>
        <begin position="163"/>
        <end position="186"/>
    </location>
</feature>
<evidence type="ECO:0000313" key="12">
    <source>
        <dbReference type="Proteomes" id="UP000014062"/>
    </source>
</evidence>
<evidence type="ECO:0000256" key="1">
    <source>
        <dbReference type="ARBA" id="ARBA00004651"/>
    </source>
</evidence>
<feature type="transmembrane region" description="Helical" evidence="9">
    <location>
        <begin position="329"/>
        <end position="350"/>
    </location>
</feature>
<dbReference type="GO" id="GO:0022857">
    <property type="term" value="F:transmembrane transporter activity"/>
    <property type="evidence" value="ECO:0007669"/>
    <property type="project" value="InterPro"/>
</dbReference>
<reference evidence="12" key="1">
    <citation type="journal article" date="2013" name="Genome Biol. Evol.">
        <title>The genome sequence of Streptomyces lividans 66 reveals a novel tRNA-dependent peptide biosynthetic system within a metal-related genomic island.</title>
        <authorList>
            <person name="Cruz-Morales P."/>
            <person name="Vijgenboom E."/>
            <person name="Iruegas-Bocardo F."/>
            <person name="Girard G."/>
            <person name="Yanez-Guerra L.A."/>
            <person name="Ramos-Aboites H.E."/>
            <person name="Pernodet J.L."/>
            <person name="Anne J."/>
            <person name="van Wezel G.P."/>
            <person name="Barona-Gomez F."/>
        </authorList>
    </citation>
    <scope>NUCLEOTIDE SEQUENCE [LARGE SCALE GENOMIC DNA]</scope>
    <source>
        <strain evidence="12">1326</strain>
    </source>
</reference>
<evidence type="ECO:0000256" key="9">
    <source>
        <dbReference type="SAM" id="Phobius"/>
    </source>
</evidence>
<name>A0A7U9DRA3_STRLI</name>
<comment type="subcellular location">
    <subcellularLocation>
        <location evidence="1">Cell membrane</location>
        <topology evidence="1">Multi-pass membrane protein</topology>
    </subcellularLocation>
</comment>
<feature type="transmembrane region" description="Helical" evidence="9">
    <location>
        <begin position="39"/>
        <end position="63"/>
    </location>
</feature>
<evidence type="ECO:0000256" key="7">
    <source>
        <dbReference type="ARBA" id="ARBA00023251"/>
    </source>
</evidence>
<sequence length="551" mass="57003">MNRHPDRPVCHRASTMRGVPMSSAASPPQTRAGRKEWTALGLLVLPALLLFMMLTILFLASPYLAADLEPTGTEILWILDIYGFLMASLLVLMGTVADRYGHRNLLVTGAALFGIFSVVAAMTDSPVMMIVWRAVLGIAAAMQMPATLGLIFSMFQDAKQRGVAIGIWAAAISGGVALGPLLAGLLLEAFSWRATFLVAVPVMAVVVIGGLLLLPGHQASQSTKLDLFSALLLVLTLLPFIYGIKSFATEDETARSIAAVVVGLAFGVWFVLRQLRSSAPLLDVRLFVNRTVGGALGVFILAATGLGGVYLMFTQFLQQVKDLSPIETGFAILPAAIVLIVVATLSPVIARRIRPGYVIATGLAVQVVGYLLFTQIESTTGLPLVIAGFVVLYPAVSPSMALTTDLVVGSVPPEKAGAAGGLASTVNDLGISLGVAIVGTIGTAAYSSGLENKLPDGLPTEAKDAADESLAGAVAAAQNLPDHLADPLLRVAKDAFAHGLNVGSGIAAAIAAVGAIIAAITLRHVPPTGAAAPTEQSGEPDPVQVTESGSK</sequence>
<gene>
    <name evidence="11" type="ORF">SLI_0889</name>
</gene>
<keyword evidence="3" id="KW-1003">Cell membrane</keyword>
<dbReference type="Proteomes" id="UP000014062">
    <property type="component" value="Chromosome"/>
</dbReference>
<keyword evidence="6 9" id="KW-0472">Membrane</keyword>
<evidence type="ECO:0000256" key="6">
    <source>
        <dbReference type="ARBA" id="ARBA00023136"/>
    </source>
</evidence>
<protein>
    <submittedName>
        <fullName evidence="11">Major facilitator superfamily MFS 1</fullName>
    </submittedName>
</protein>
<feature type="domain" description="Major facilitator superfamily (MFS) profile" evidence="10">
    <location>
        <begin position="39"/>
        <end position="526"/>
    </location>
</feature>
<feature type="region of interest" description="Disordered" evidence="8">
    <location>
        <begin position="528"/>
        <end position="551"/>
    </location>
</feature>
<feature type="transmembrane region" description="Helical" evidence="9">
    <location>
        <begin position="192"/>
        <end position="213"/>
    </location>
</feature>
<dbReference type="AlphaFoldDB" id="A0A7U9DRA3"/>
<feature type="transmembrane region" description="Helical" evidence="9">
    <location>
        <begin position="129"/>
        <end position="151"/>
    </location>
</feature>
<feature type="transmembrane region" description="Helical" evidence="9">
    <location>
        <begin position="256"/>
        <end position="272"/>
    </location>
</feature>
<feature type="transmembrane region" description="Helical" evidence="9">
    <location>
        <begin position="75"/>
        <end position="93"/>
    </location>
</feature>
<keyword evidence="4 9" id="KW-0812">Transmembrane</keyword>
<dbReference type="InterPro" id="IPR036259">
    <property type="entry name" value="MFS_trans_sf"/>
</dbReference>
<proteinExistence type="predicted"/>
<feature type="transmembrane region" description="Helical" evidence="9">
    <location>
        <begin position="357"/>
        <end position="376"/>
    </location>
</feature>
<feature type="transmembrane region" description="Helical" evidence="9">
    <location>
        <begin position="105"/>
        <end position="123"/>
    </location>
</feature>
<feature type="transmembrane region" description="Helical" evidence="9">
    <location>
        <begin position="292"/>
        <end position="317"/>
    </location>
</feature>
<keyword evidence="2" id="KW-0813">Transport</keyword>
<feature type="transmembrane region" description="Helical" evidence="9">
    <location>
        <begin position="382"/>
        <end position="408"/>
    </location>
</feature>
<evidence type="ECO:0000313" key="11">
    <source>
        <dbReference type="EMBL" id="EOY45608.1"/>
    </source>
</evidence>
<dbReference type="PANTHER" id="PTHR42718">
    <property type="entry name" value="MAJOR FACILITATOR SUPERFAMILY MULTIDRUG TRANSPORTER MFSC"/>
    <property type="match status" value="1"/>
</dbReference>
<dbReference type="GO" id="GO:0046677">
    <property type="term" value="P:response to antibiotic"/>
    <property type="evidence" value="ECO:0007669"/>
    <property type="project" value="UniProtKB-KW"/>
</dbReference>
<dbReference type="InterPro" id="IPR020846">
    <property type="entry name" value="MFS_dom"/>
</dbReference>
<dbReference type="Pfam" id="PF07690">
    <property type="entry name" value="MFS_1"/>
    <property type="match status" value="1"/>
</dbReference>
<evidence type="ECO:0000256" key="5">
    <source>
        <dbReference type="ARBA" id="ARBA00022989"/>
    </source>
</evidence>
<dbReference type="PANTHER" id="PTHR42718:SF47">
    <property type="entry name" value="METHYL VIOLOGEN RESISTANCE PROTEIN SMVA"/>
    <property type="match status" value="1"/>
</dbReference>